<dbReference type="InterPro" id="IPR036412">
    <property type="entry name" value="HAD-like_sf"/>
</dbReference>
<sequence length="217" mass="24204">MYKIVVFDLDGTLVNSITDLAQSVNKGLVKCGLPAHSVEEYRYFVGNGREVMLKKAMGEENYNDANKADIVRSTFDTEYAAHSLDNTKPYEGCLELLSELDKMGIKTAVLSNKPDEFVSRLVCTLFPNHKFDAAWGQKKEYKRKPSGEGLCAMLEKLGLEKKDCFYVGDSDVDVFTALDAGVDMCGAEWGFRDKEELIKAGAKITCKTPLELLNFIK</sequence>
<dbReference type="PROSITE" id="PS01228">
    <property type="entry name" value="COF_1"/>
    <property type="match status" value="1"/>
</dbReference>
<accession>A0A9D1S7N2</accession>
<reference evidence="1" key="1">
    <citation type="submission" date="2020-10" db="EMBL/GenBank/DDBJ databases">
        <authorList>
            <person name="Gilroy R."/>
        </authorList>
    </citation>
    <scope>NUCLEOTIDE SEQUENCE</scope>
    <source>
        <strain evidence="1">ChiGjej1B1-1684</strain>
    </source>
</reference>
<protein>
    <submittedName>
        <fullName evidence="1">HAD family hydrolase</fullName>
    </submittedName>
</protein>
<dbReference type="Proteomes" id="UP000824118">
    <property type="component" value="Unassembled WGS sequence"/>
</dbReference>
<name>A0A9D1S7N2_9FIRM</name>
<keyword evidence="1" id="KW-0378">Hydrolase</keyword>
<dbReference type="InterPro" id="IPR023214">
    <property type="entry name" value="HAD_sf"/>
</dbReference>
<dbReference type="SUPFAM" id="SSF56784">
    <property type="entry name" value="HAD-like"/>
    <property type="match status" value="1"/>
</dbReference>
<dbReference type="Pfam" id="PF13419">
    <property type="entry name" value="HAD_2"/>
    <property type="match status" value="1"/>
</dbReference>
<dbReference type="PANTHER" id="PTHR43434">
    <property type="entry name" value="PHOSPHOGLYCOLATE PHOSPHATASE"/>
    <property type="match status" value="1"/>
</dbReference>
<reference evidence="1" key="2">
    <citation type="journal article" date="2021" name="PeerJ">
        <title>Extensive microbial diversity within the chicken gut microbiome revealed by metagenomics and culture.</title>
        <authorList>
            <person name="Gilroy R."/>
            <person name="Ravi A."/>
            <person name="Getino M."/>
            <person name="Pursley I."/>
            <person name="Horton D.L."/>
            <person name="Alikhan N.F."/>
            <person name="Baker D."/>
            <person name="Gharbi K."/>
            <person name="Hall N."/>
            <person name="Watson M."/>
            <person name="Adriaenssens E.M."/>
            <person name="Foster-Nyarko E."/>
            <person name="Jarju S."/>
            <person name="Secka A."/>
            <person name="Antonio M."/>
            <person name="Oren A."/>
            <person name="Chaudhuri R.R."/>
            <person name="La Ragione R."/>
            <person name="Hildebrand F."/>
            <person name="Pallen M.J."/>
        </authorList>
    </citation>
    <scope>NUCLEOTIDE SEQUENCE</scope>
    <source>
        <strain evidence="1">ChiGjej1B1-1684</strain>
    </source>
</reference>
<dbReference type="GO" id="GO:0005829">
    <property type="term" value="C:cytosol"/>
    <property type="evidence" value="ECO:0007669"/>
    <property type="project" value="TreeGrafter"/>
</dbReference>
<proteinExistence type="predicted"/>
<dbReference type="GO" id="GO:0008967">
    <property type="term" value="F:phosphoglycolate phosphatase activity"/>
    <property type="evidence" value="ECO:0007669"/>
    <property type="project" value="TreeGrafter"/>
</dbReference>
<dbReference type="EMBL" id="DVNG01000009">
    <property type="protein sequence ID" value="HIU49522.1"/>
    <property type="molecule type" value="Genomic_DNA"/>
</dbReference>
<evidence type="ECO:0000313" key="2">
    <source>
        <dbReference type="Proteomes" id="UP000824118"/>
    </source>
</evidence>
<organism evidence="1 2">
    <name type="scientific">Candidatus Limousia pullorum</name>
    <dbReference type="NCBI Taxonomy" id="2840860"/>
    <lineage>
        <taxon>Bacteria</taxon>
        <taxon>Bacillati</taxon>
        <taxon>Bacillota</taxon>
        <taxon>Clostridia</taxon>
        <taxon>Eubacteriales</taxon>
        <taxon>Oscillospiraceae</taxon>
        <taxon>Oscillospiraceae incertae sedis</taxon>
        <taxon>Candidatus Limousia</taxon>
    </lineage>
</organism>
<dbReference type="SFLD" id="SFLDS00003">
    <property type="entry name" value="Haloacid_Dehalogenase"/>
    <property type="match status" value="1"/>
</dbReference>
<dbReference type="InterPro" id="IPR041492">
    <property type="entry name" value="HAD_2"/>
</dbReference>
<gene>
    <name evidence="1" type="ORF">IAD22_00700</name>
</gene>
<dbReference type="GO" id="GO:0006281">
    <property type="term" value="P:DNA repair"/>
    <property type="evidence" value="ECO:0007669"/>
    <property type="project" value="TreeGrafter"/>
</dbReference>
<dbReference type="Gene3D" id="1.10.150.240">
    <property type="entry name" value="Putative phosphatase, domain 2"/>
    <property type="match status" value="1"/>
</dbReference>
<evidence type="ECO:0000313" key="1">
    <source>
        <dbReference type="EMBL" id="HIU49522.1"/>
    </source>
</evidence>
<dbReference type="InterPro" id="IPR023198">
    <property type="entry name" value="PGP-like_dom2"/>
</dbReference>
<dbReference type="InterPro" id="IPR050155">
    <property type="entry name" value="HAD-like_hydrolase_sf"/>
</dbReference>
<dbReference type="Gene3D" id="3.40.50.1000">
    <property type="entry name" value="HAD superfamily/HAD-like"/>
    <property type="match status" value="1"/>
</dbReference>
<dbReference type="AlphaFoldDB" id="A0A9D1S7N2"/>
<dbReference type="SFLD" id="SFLDG01129">
    <property type="entry name" value="C1.5:_HAD__Beta-PGM__Phosphata"/>
    <property type="match status" value="1"/>
</dbReference>
<dbReference type="PANTHER" id="PTHR43434:SF1">
    <property type="entry name" value="PHOSPHOGLYCOLATE PHOSPHATASE"/>
    <property type="match status" value="1"/>
</dbReference>
<comment type="caution">
    <text evidence="1">The sequence shown here is derived from an EMBL/GenBank/DDBJ whole genome shotgun (WGS) entry which is preliminary data.</text>
</comment>